<keyword evidence="3" id="KW-1185">Reference proteome</keyword>
<organism evidence="2 3">
    <name type="scientific">Hypsizygus marmoreus</name>
    <name type="common">White beech mushroom</name>
    <name type="synonym">Agaricus marmoreus</name>
    <dbReference type="NCBI Taxonomy" id="39966"/>
    <lineage>
        <taxon>Eukaryota</taxon>
        <taxon>Fungi</taxon>
        <taxon>Dikarya</taxon>
        <taxon>Basidiomycota</taxon>
        <taxon>Agaricomycotina</taxon>
        <taxon>Agaricomycetes</taxon>
        <taxon>Agaricomycetidae</taxon>
        <taxon>Agaricales</taxon>
        <taxon>Tricholomatineae</taxon>
        <taxon>Lyophyllaceae</taxon>
        <taxon>Hypsizygus</taxon>
    </lineage>
</organism>
<reference evidence="2" key="1">
    <citation type="submission" date="2018-04" db="EMBL/GenBank/DDBJ databases">
        <title>Whole genome sequencing of Hypsizygus marmoreus.</title>
        <authorList>
            <person name="Choi I.-G."/>
            <person name="Min B."/>
            <person name="Kim J.-G."/>
            <person name="Kim S."/>
            <person name="Oh Y.-L."/>
            <person name="Kong W.-S."/>
            <person name="Park H."/>
            <person name="Jeong J."/>
            <person name="Song E.-S."/>
        </authorList>
    </citation>
    <scope>NUCLEOTIDE SEQUENCE [LARGE SCALE GENOMIC DNA]</scope>
    <source>
        <strain evidence="2">51987-8</strain>
    </source>
</reference>
<feature type="region of interest" description="Disordered" evidence="1">
    <location>
        <begin position="1"/>
        <end position="26"/>
    </location>
</feature>
<comment type="caution">
    <text evidence="2">The sequence shown here is derived from an EMBL/GenBank/DDBJ whole genome shotgun (WGS) entry which is preliminary data.</text>
</comment>
<dbReference type="AlphaFoldDB" id="A0A369J7E6"/>
<evidence type="ECO:0000256" key="1">
    <source>
        <dbReference type="SAM" id="MobiDB-lite"/>
    </source>
</evidence>
<accession>A0A369J7E6</accession>
<dbReference type="EMBL" id="LUEZ02000096">
    <property type="protein sequence ID" value="RDB14776.1"/>
    <property type="molecule type" value="Genomic_DNA"/>
</dbReference>
<evidence type="ECO:0000313" key="2">
    <source>
        <dbReference type="EMBL" id="RDB14776.1"/>
    </source>
</evidence>
<sequence>MGGLSFDAKDVEEEEEEGNIIPNPSESDFVTNAASPLRSSSNVILIYKKSKRYIQHTNLPKATAKKNTLKNRQKRHTFRFLSKPSPIPLPIPLNVLPDLPQRLLKFSSYPLTTDSNSLLVFACCWINLSFSDSEASKEGGGVRVQRGFERGDLGCLGVELETQG</sequence>
<gene>
    <name evidence="2" type="ORF">Hypma_016561</name>
</gene>
<evidence type="ECO:0000313" key="3">
    <source>
        <dbReference type="Proteomes" id="UP000076154"/>
    </source>
</evidence>
<dbReference type="InParanoid" id="A0A369J7E6"/>
<name>A0A369J7E6_HYPMA</name>
<protein>
    <submittedName>
        <fullName evidence="2">Uncharacterized protein</fullName>
    </submittedName>
</protein>
<proteinExistence type="predicted"/>
<dbReference type="Proteomes" id="UP000076154">
    <property type="component" value="Unassembled WGS sequence"/>
</dbReference>